<dbReference type="EMBL" id="MFKF01000434">
    <property type="protein sequence ID" value="OGG43444.1"/>
    <property type="molecule type" value="Genomic_DNA"/>
</dbReference>
<organism evidence="3 4">
    <name type="scientific">Handelsmanbacteria sp. (strain RIFCSPLOWO2_12_FULL_64_10)</name>
    <dbReference type="NCBI Taxonomy" id="1817868"/>
    <lineage>
        <taxon>Bacteria</taxon>
        <taxon>Candidatus Handelsmaniibacteriota</taxon>
    </lineage>
</organism>
<protein>
    <recommendedName>
        <fullName evidence="2">Gfo/Idh/MocA-like oxidoreductase N-terminal domain-containing protein</fullName>
    </recommendedName>
</protein>
<dbReference type="Gene3D" id="3.30.360.10">
    <property type="entry name" value="Dihydrodipicolinate Reductase, domain 2"/>
    <property type="match status" value="1"/>
</dbReference>
<dbReference type="Pfam" id="PF01408">
    <property type="entry name" value="GFO_IDH_MocA"/>
    <property type="match status" value="1"/>
</dbReference>
<evidence type="ECO:0000313" key="3">
    <source>
        <dbReference type="EMBL" id="OGG43444.1"/>
    </source>
</evidence>
<name>A0A1F6C2M5_HANXR</name>
<dbReference type="InterPro" id="IPR036291">
    <property type="entry name" value="NAD(P)-bd_dom_sf"/>
</dbReference>
<reference evidence="3 4" key="1">
    <citation type="journal article" date="2016" name="Nat. Commun.">
        <title>Thousands of microbial genomes shed light on interconnected biogeochemical processes in an aquifer system.</title>
        <authorList>
            <person name="Anantharaman K."/>
            <person name="Brown C.T."/>
            <person name="Hug L.A."/>
            <person name="Sharon I."/>
            <person name="Castelle C.J."/>
            <person name="Probst A.J."/>
            <person name="Thomas B.C."/>
            <person name="Singh A."/>
            <person name="Wilkins M.J."/>
            <person name="Karaoz U."/>
            <person name="Brodie E.L."/>
            <person name="Williams K.H."/>
            <person name="Hubbard S.S."/>
            <person name="Banfield J.F."/>
        </authorList>
    </citation>
    <scope>NUCLEOTIDE SEQUENCE [LARGE SCALE GENOMIC DNA]</scope>
    <source>
        <strain evidence="4">RIFCSPLOWO2_12_FULL_64_10</strain>
    </source>
</reference>
<dbReference type="InterPro" id="IPR050463">
    <property type="entry name" value="Gfo/Idh/MocA_oxidrdct_glycsds"/>
</dbReference>
<dbReference type="PANTHER" id="PTHR43818:SF11">
    <property type="entry name" value="BCDNA.GH03377"/>
    <property type="match status" value="1"/>
</dbReference>
<sequence length="354" mass="38572">MKLKVGVAGLRRGGALFRVFKNRKDVEVVAVCDRDGARAEAFAREGGVGAHYEDYERFLKHGMDAVVLATPLPLHAAQGILALEAGRHVLSEVPAVNSLEECGRVVEAVRRSGMKYMMAENSCYMAYVQSWRRMVADGRIGEVTYAEAEYVHNCRAIMRNPDGGLTWRASMPPIFYCTHSLGPLLMLMEDRCVQATGLHTGCHVAPDIGAIDLEVGLFRTAKGKVVKILNGFSVAREPAFHYYVIYGSKGVLETGRPGDAEGTKAFFADVPHLQGMARLPLTANHTGAPPEARAGGHGTTEFYLVDDFVRAIREDTTPPIDVYTAMDYSAPGLCAHLSAERGGAPVEVPDFREM</sequence>
<dbReference type="SUPFAM" id="SSF51735">
    <property type="entry name" value="NAD(P)-binding Rossmann-fold domains"/>
    <property type="match status" value="1"/>
</dbReference>
<dbReference type="GO" id="GO:0000166">
    <property type="term" value="F:nucleotide binding"/>
    <property type="evidence" value="ECO:0007669"/>
    <property type="project" value="InterPro"/>
</dbReference>
<keyword evidence="1" id="KW-0560">Oxidoreductase</keyword>
<evidence type="ECO:0000313" key="4">
    <source>
        <dbReference type="Proteomes" id="UP000178606"/>
    </source>
</evidence>
<gene>
    <name evidence="3" type="ORF">A3F84_02330</name>
</gene>
<dbReference type="PANTHER" id="PTHR43818">
    <property type="entry name" value="BCDNA.GH03377"/>
    <property type="match status" value="1"/>
</dbReference>
<comment type="caution">
    <text evidence="3">The sequence shown here is derived from an EMBL/GenBank/DDBJ whole genome shotgun (WGS) entry which is preliminary data.</text>
</comment>
<dbReference type="GO" id="GO:0016491">
    <property type="term" value="F:oxidoreductase activity"/>
    <property type="evidence" value="ECO:0007669"/>
    <property type="project" value="UniProtKB-KW"/>
</dbReference>
<evidence type="ECO:0000259" key="2">
    <source>
        <dbReference type="Pfam" id="PF01408"/>
    </source>
</evidence>
<dbReference type="Gene3D" id="3.40.50.720">
    <property type="entry name" value="NAD(P)-binding Rossmann-like Domain"/>
    <property type="match status" value="1"/>
</dbReference>
<dbReference type="AlphaFoldDB" id="A0A1F6C2M5"/>
<dbReference type="SUPFAM" id="SSF55347">
    <property type="entry name" value="Glyceraldehyde-3-phosphate dehydrogenase-like, C-terminal domain"/>
    <property type="match status" value="1"/>
</dbReference>
<dbReference type="Proteomes" id="UP000178606">
    <property type="component" value="Unassembled WGS sequence"/>
</dbReference>
<accession>A0A1F6C2M5</accession>
<dbReference type="InterPro" id="IPR000683">
    <property type="entry name" value="Gfo/Idh/MocA-like_OxRdtase_N"/>
</dbReference>
<proteinExistence type="predicted"/>
<evidence type="ECO:0000256" key="1">
    <source>
        <dbReference type="ARBA" id="ARBA00023002"/>
    </source>
</evidence>
<feature type="domain" description="Gfo/Idh/MocA-like oxidoreductase N-terminal" evidence="2">
    <location>
        <begin position="4"/>
        <end position="118"/>
    </location>
</feature>